<keyword evidence="1" id="KW-1133">Transmembrane helix</keyword>
<feature type="transmembrane region" description="Helical" evidence="1">
    <location>
        <begin position="120"/>
        <end position="140"/>
    </location>
</feature>
<sequence>MKEKTARAILLVKAIEEADRQKEVLTEDDRKFASRTARELAHWQAAESRSAATLPNFLYHRADQLLKRLASRHKLFAGVAKGHSGLWGASWLLPLAALLVGSMAEHFSNAHRVDLLSRPLLGIIAWNLLVYLLIVVWAVLPARRAGLRRGLANRMGLGGGHVPRRLPHALSAGVLQFMVDWARLSARLNMARIARILHWSAAAFAIGAVLSLYSRGIVEQYAAGWESTFLNAGQVHQLLSLVFMPAELVFGLQGFSLAEVRSLQDWSAAHPGNGARWVHLYAASLLLYVILPRIVLGLVAALRAMFLRQRFPLDMDQPYFHQLSVAAGGEPGLLRVLPYSLTVDEARSKGLDVVAQDMLGEQARVRLLPQVAYGSEAPPLEAGEGVTNAVLFGIAATPEQENHGVFLAALGRGKRLVALLDQSAMAARTDASRLRERIELWREFCILHGAEPRVVDLLAPETVDGGAA</sequence>
<keyword evidence="3" id="KW-1185">Reference proteome</keyword>
<proteinExistence type="predicted"/>
<feature type="transmembrane region" description="Helical" evidence="1">
    <location>
        <begin position="280"/>
        <end position="302"/>
    </location>
</feature>
<dbReference type="EMBL" id="WNKX01000001">
    <property type="protein sequence ID" value="MTW09433.1"/>
    <property type="molecule type" value="Genomic_DNA"/>
</dbReference>
<organism evidence="2 3">
    <name type="scientific">Massilia eburnea</name>
    <dbReference type="NCBI Taxonomy" id="1776165"/>
    <lineage>
        <taxon>Bacteria</taxon>
        <taxon>Pseudomonadati</taxon>
        <taxon>Pseudomonadota</taxon>
        <taxon>Betaproteobacteria</taxon>
        <taxon>Burkholderiales</taxon>
        <taxon>Oxalobacteraceae</taxon>
        <taxon>Telluria group</taxon>
        <taxon>Massilia</taxon>
    </lineage>
</organism>
<comment type="caution">
    <text evidence="2">The sequence shown here is derived from an EMBL/GenBank/DDBJ whole genome shotgun (WGS) entry which is preliminary data.</text>
</comment>
<evidence type="ECO:0000313" key="3">
    <source>
        <dbReference type="Proteomes" id="UP000472320"/>
    </source>
</evidence>
<dbReference type="Pfam" id="PF11067">
    <property type="entry name" value="DUF2868"/>
    <property type="match status" value="1"/>
</dbReference>
<accession>A0A6L6QCH1</accession>
<dbReference type="InterPro" id="IPR021296">
    <property type="entry name" value="DUF2868"/>
</dbReference>
<dbReference type="AlphaFoldDB" id="A0A6L6QCH1"/>
<dbReference type="Proteomes" id="UP000472320">
    <property type="component" value="Unassembled WGS sequence"/>
</dbReference>
<evidence type="ECO:0000313" key="2">
    <source>
        <dbReference type="EMBL" id="MTW09433.1"/>
    </source>
</evidence>
<evidence type="ECO:0000256" key="1">
    <source>
        <dbReference type="SAM" id="Phobius"/>
    </source>
</evidence>
<name>A0A6L6QCH1_9BURK</name>
<dbReference type="OrthoDB" id="4998316at2"/>
<dbReference type="RefSeq" id="WP_155452394.1">
    <property type="nucleotide sequence ID" value="NZ_WNKX01000001.1"/>
</dbReference>
<protein>
    <submittedName>
        <fullName evidence="2">DUF2868 domain-containing protein</fullName>
    </submittedName>
</protein>
<gene>
    <name evidence="2" type="ORF">GM658_02365</name>
</gene>
<keyword evidence="1" id="KW-0472">Membrane</keyword>
<reference evidence="2 3" key="1">
    <citation type="submission" date="2019-11" db="EMBL/GenBank/DDBJ databases">
        <title>Type strains purchased from KCTC, JCM and DSMZ.</title>
        <authorList>
            <person name="Lu H."/>
        </authorList>
    </citation>
    <scope>NUCLEOTIDE SEQUENCE [LARGE SCALE GENOMIC DNA]</scope>
    <source>
        <strain evidence="2 3">JCM 31587</strain>
    </source>
</reference>
<feature type="transmembrane region" description="Helical" evidence="1">
    <location>
        <begin position="75"/>
        <end position="100"/>
    </location>
</feature>
<feature type="transmembrane region" description="Helical" evidence="1">
    <location>
        <begin position="193"/>
        <end position="213"/>
    </location>
</feature>
<keyword evidence="1" id="KW-0812">Transmembrane</keyword>